<feature type="compositionally biased region" description="Polar residues" evidence="1">
    <location>
        <begin position="88"/>
        <end position="97"/>
    </location>
</feature>
<feature type="region of interest" description="Disordered" evidence="1">
    <location>
        <begin position="1"/>
        <end position="97"/>
    </location>
</feature>
<protein>
    <submittedName>
        <fullName evidence="2">Uncharacterized protein</fullName>
    </submittedName>
</protein>
<evidence type="ECO:0000256" key="1">
    <source>
        <dbReference type="SAM" id="MobiDB-lite"/>
    </source>
</evidence>
<evidence type="ECO:0000313" key="3">
    <source>
        <dbReference type="Proteomes" id="UP000605970"/>
    </source>
</evidence>
<feature type="compositionally biased region" description="Polar residues" evidence="1">
    <location>
        <begin position="1"/>
        <end position="13"/>
    </location>
</feature>
<dbReference type="EMBL" id="JABEBT010000038">
    <property type="protein sequence ID" value="KAF7635720.1"/>
    <property type="molecule type" value="Genomic_DNA"/>
</dbReference>
<sequence>MKTRSGKSPQQPKQIVLALKATQPKPQDQPEAQPTPPAQRHSALERRAIKSKTNEEVNLEHGESSSQNQFSIRKWVANHKNSQDNVDHQSIQHTQPSYQVLAENQDGLNLSVDLNE</sequence>
<dbReference type="AlphaFoldDB" id="A0A8S9ZQM8"/>
<feature type="compositionally biased region" description="Basic and acidic residues" evidence="1">
    <location>
        <begin position="42"/>
        <end position="63"/>
    </location>
</feature>
<accession>A0A8S9ZQM8</accession>
<name>A0A8S9ZQM8_9BILA</name>
<comment type="caution">
    <text evidence="2">The sequence shown here is derived from an EMBL/GenBank/DDBJ whole genome shotgun (WGS) entry which is preliminary data.</text>
</comment>
<gene>
    <name evidence="2" type="ORF">Mgra_00004812</name>
</gene>
<proteinExistence type="predicted"/>
<organism evidence="2 3">
    <name type="scientific">Meloidogyne graminicola</name>
    <dbReference type="NCBI Taxonomy" id="189291"/>
    <lineage>
        <taxon>Eukaryota</taxon>
        <taxon>Metazoa</taxon>
        <taxon>Ecdysozoa</taxon>
        <taxon>Nematoda</taxon>
        <taxon>Chromadorea</taxon>
        <taxon>Rhabditida</taxon>
        <taxon>Tylenchina</taxon>
        <taxon>Tylenchomorpha</taxon>
        <taxon>Tylenchoidea</taxon>
        <taxon>Meloidogynidae</taxon>
        <taxon>Meloidogyninae</taxon>
        <taxon>Meloidogyne</taxon>
    </lineage>
</organism>
<keyword evidence="3" id="KW-1185">Reference proteome</keyword>
<dbReference type="Proteomes" id="UP000605970">
    <property type="component" value="Unassembled WGS sequence"/>
</dbReference>
<reference evidence="2" key="1">
    <citation type="journal article" date="2020" name="Ecol. Evol.">
        <title>Genome structure and content of the rice root-knot nematode (Meloidogyne graminicola).</title>
        <authorList>
            <person name="Phan N.T."/>
            <person name="Danchin E.G.J."/>
            <person name="Klopp C."/>
            <person name="Perfus-Barbeoch L."/>
            <person name="Kozlowski D.K."/>
            <person name="Koutsovoulos G.D."/>
            <person name="Lopez-Roques C."/>
            <person name="Bouchez O."/>
            <person name="Zahm M."/>
            <person name="Besnard G."/>
            <person name="Bellafiore S."/>
        </authorList>
    </citation>
    <scope>NUCLEOTIDE SEQUENCE</scope>
    <source>
        <strain evidence="2">VN-18</strain>
    </source>
</reference>
<evidence type="ECO:0000313" key="2">
    <source>
        <dbReference type="EMBL" id="KAF7635720.1"/>
    </source>
</evidence>